<dbReference type="EMBL" id="AP014925">
    <property type="protein sequence ID" value="BAR95090.1"/>
    <property type="molecule type" value="Genomic_DNA"/>
</dbReference>
<reference evidence="1 2" key="1">
    <citation type="submission" date="2015-07" db="EMBL/GenBank/DDBJ databases">
        <title>Complete genome sequence of Prevotella intermedia strain 17-2.</title>
        <authorList>
            <person name="Nambu T."/>
        </authorList>
    </citation>
    <scope>NUCLEOTIDE SEQUENCE [LARGE SCALE GENOMIC DNA]</scope>
    <source>
        <strain evidence="1 2">17-2</strain>
    </source>
</reference>
<evidence type="ECO:0000313" key="2">
    <source>
        <dbReference type="Proteomes" id="UP000067008"/>
    </source>
</evidence>
<organism evidence="1 2">
    <name type="scientific">Prevotella intermedia</name>
    <dbReference type="NCBI Taxonomy" id="28131"/>
    <lineage>
        <taxon>Bacteria</taxon>
        <taxon>Pseudomonadati</taxon>
        <taxon>Bacteroidota</taxon>
        <taxon>Bacteroidia</taxon>
        <taxon>Bacteroidales</taxon>
        <taxon>Prevotellaceae</taxon>
        <taxon>Prevotella</taxon>
    </lineage>
</organism>
<dbReference type="Proteomes" id="UP000067008">
    <property type="component" value="Chromosome 2"/>
</dbReference>
<protein>
    <submittedName>
        <fullName evidence="1">Uncharacterized protein</fullName>
    </submittedName>
</protein>
<proteinExistence type="predicted"/>
<sequence>MNNTMVSKFDLYRMYSLGSIAAKNFDLENDEYAQKLSDSYSGAFDYHSMPEV</sequence>
<accession>A0AAD1F6D3</accession>
<evidence type="ECO:0000313" key="1">
    <source>
        <dbReference type="EMBL" id="BAR95090.1"/>
    </source>
</evidence>
<gene>
    <name evidence="1" type="ORF">PI172_0362</name>
</gene>
<dbReference type="AlphaFoldDB" id="A0AAD1F6D3"/>
<name>A0AAD1F6D3_PREIN</name>